<proteinExistence type="predicted"/>
<protein>
    <submittedName>
        <fullName evidence="1">DNA-binding transcriptional regulator YiaG</fullName>
    </submittedName>
</protein>
<dbReference type="EMBL" id="JAVDRG010000002">
    <property type="protein sequence ID" value="MDR6441409.1"/>
    <property type="molecule type" value="Genomic_DNA"/>
</dbReference>
<comment type="caution">
    <text evidence="1">The sequence shown here is derived from an EMBL/GenBank/DDBJ whole genome shotgun (WGS) entry which is preliminary data.</text>
</comment>
<name>A0ACC6IUZ2_9FLAO</name>
<sequence length="116" mass="13903">MKNNKKRKSPASRMPDYKKIYTDLITLKYPHLMEKCRFFLEKDHLMSYDVLKISSIITEKDDVEAISFNARHKSYDPVTILKILDYQKKYKCSNLQLAAYFKLSRNTVTKWKKLFL</sequence>
<evidence type="ECO:0000313" key="2">
    <source>
        <dbReference type="Proteomes" id="UP001184376"/>
    </source>
</evidence>
<gene>
    <name evidence="1" type="ORF">J2795_002109</name>
</gene>
<evidence type="ECO:0000313" key="1">
    <source>
        <dbReference type="EMBL" id="MDR6441409.1"/>
    </source>
</evidence>
<organism evidence="1 2">
    <name type="scientific">Chryseobacterium bernardetii</name>
    <dbReference type="NCBI Taxonomy" id="1241978"/>
    <lineage>
        <taxon>Bacteria</taxon>
        <taxon>Pseudomonadati</taxon>
        <taxon>Bacteroidota</taxon>
        <taxon>Flavobacteriia</taxon>
        <taxon>Flavobacteriales</taxon>
        <taxon>Weeksellaceae</taxon>
        <taxon>Chryseobacterium group</taxon>
        <taxon>Chryseobacterium</taxon>
    </lineage>
</organism>
<keyword evidence="2" id="KW-1185">Reference proteome</keyword>
<keyword evidence="1" id="KW-0238">DNA-binding</keyword>
<dbReference type="Proteomes" id="UP001184376">
    <property type="component" value="Unassembled WGS sequence"/>
</dbReference>
<accession>A0ACC6IUZ2</accession>
<reference evidence="1" key="1">
    <citation type="submission" date="2023-07" db="EMBL/GenBank/DDBJ databases">
        <title>Sorghum-associated microbial communities from plants grown in Nebraska, USA.</title>
        <authorList>
            <person name="Schachtman D."/>
        </authorList>
    </citation>
    <scope>NUCLEOTIDE SEQUENCE</scope>
    <source>
        <strain evidence="1">DS1280</strain>
    </source>
</reference>